<dbReference type="InterPro" id="IPR016036">
    <property type="entry name" value="Malonyl_transacylase_ACP-bd"/>
</dbReference>
<evidence type="ECO:0000313" key="15">
    <source>
        <dbReference type="EMBL" id="MDE46770.1"/>
    </source>
</evidence>
<evidence type="ECO:0000256" key="7">
    <source>
        <dbReference type="ARBA" id="ARBA00022832"/>
    </source>
</evidence>
<sequence length="326" mass="35917">MVASPVFPKALKASIILFPGQGSQYVGMVKNLCPKGRSLFEMANQVLGYDLLSLCQNGPEADLNKTVHSQPAIFVSSLAAVERLAEMSIGAVEECKATAGFSVGEFAALVLAQSIDFVDALKLLKLRAEVTQIISETVPSGMMTVISSNDSKIKQACEMAREYCVRSGMSSDESICSISNHLFPHAKVIGGHQKALEFIELHGKDFGIKRMKRLAVSGAFHTALMRPAYEDLKKALSKVPIKEPQIKVYSNLNGEPYQGVDQIRKSLAQHVYQPVQWEQTIQKMYKDIRVDDELPVTFECGPQNNMTTMLGMINLKAKKLSYNIEP</sequence>
<comment type="pathway">
    <text evidence="2">Lipid metabolism; fatty acid biosynthesis.</text>
</comment>
<keyword evidence="5" id="KW-0444">Lipid biosynthesis</keyword>
<proteinExistence type="inferred from homology"/>
<gene>
    <name evidence="15" type="primary">beg_0</name>
    <name evidence="15" type="ORF">g.4361</name>
</gene>
<dbReference type="PANTHER" id="PTHR47170">
    <property type="entry name" value="MALONYL-COA ACP TRANSACYLASE, ACP-BINDING"/>
    <property type="match status" value="1"/>
</dbReference>
<keyword evidence="8" id="KW-0809">Transit peptide</keyword>
<evidence type="ECO:0000256" key="4">
    <source>
        <dbReference type="ARBA" id="ARBA00013258"/>
    </source>
</evidence>
<dbReference type="InterPro" id="IPR016035">
    <property type="entry name" value="Acyl_Trfase/lysoPLipase"/>
</dbReference>
<evidence type="ECO:0000256" key="8">
    <source>
        <dbReference type="ARBA" id="ARBA00022946"/>
    </source>
</evidence>
<dbReference type="FunFam" id="3.30.70.250:FF:000005">
    <property type="entry name" value="Malonyl-CoA-acyl carrier protein transacylase, mitochondrial"/>
    <property type="match status" value="1"/>
</dbReference>
<name>A0A6G1SA20_9ACAR</name>
<dbReference type="UniPathway" id="UPA00094"/>
<keyword evidence="10" id="KW-0496">Mitochondrion</keyword>
<dbReference type="GO" id="GO:0004314">
    <property type="term" value="F:[acyl-carrier-protein] S-malonyltransferase activity"/>
    <property type="evidence" value="ECO:0007669"/>
    <property type="project" value="UniProtKB-EC"/>
</dbReference>
<evidence type="ECO:0000256" key="13">
    <source>
        <dbReference type="ARBA" id="ARBA00077751"/>
    </source>
</evidence>
<dbReference type="InterPro" id="IPR024925">
    <property type="entry name" value="Malonyl_CoA-ACP_transAc"/>
</dbReference>
<dbReference type="GO" id="GO:0006633">
    <property type="term" value="P:fatty acid biosynthetic process"/>
    <property type="evidence" value="ECO:0007669"/>
    <property type="project" value="UniProtKB-UniPathway"/>
</dbReference>
<comment type="similarity">
    <text evidence="3">Belongs to the FabD family.</text>
</comment>
<feature type="domain" description="Malonyl-CoA:ACP transacylase (MAT)" evidence="14">
    <location>
        <begin position="17"/>
        <end position="305"/>
    </location>
</feature>
<comment type="similarity">
    <text evidence="12">Belongs to the type II malonyltransferase family.</text>
</comment>
<dbReference type="Gene3D" id="3.30.70.250">
    <property type="entry name" value="Malonyl-CoA ACP transacylase, ACP-binding"/>
    <property type="match status" value="1"/>
</dbReference>
<dbReference type="GO" id="GO:0005739">
    <property type="term" value="C:mitochondrion"/>
    <property type="evidence" value="ECO:0007669"/>
    <property type="project" value="UniProtKB-SubCell"/>
</dbReference>
<evidence type="ECO:0000259" key="14">
    <source>
        <dbReference type="SMART" id="SM00827"/>
    </source>
</evidence>
<dbReference type="Gene3D" id="3.40.366.10">
    <property type="entry name" value="Malonyl-Coenzyme A Acyl Carrier Protein, domain 2"/>
    <property type="match status" value="1"/>
</dbReference>
<reference evidence="15" key="1">
    <citation type="submission" date="2018-10" db="EMBL/GenBank/DDBJ databases">
        <title>Transcriptome assembly of Aceria tosichella (Wheat curl mite) Type 2.</title>
        <authorList>
            <person name="Scully E.D."/>
            <person name="Geib S.M."/>
            <person name="Palmer N.A."/>
            <person name="Gupta A.K."/>
            <person name="Sarath G."/>
            <person name="Tatineni S."/>
        </authorList>
    </citation>
    <scope>NUCLEOTIDE SEQUENCE</scope>
    <source>
        <strain evidence="15">LincolnNE</strain>
    </source>
</reference>
<accession>A0A6G1SA20</accession>
<dbReference type="Pfam" id="PF00698">
    <property type="entry name" value="Acyl_transf_1"/>
    <property type="match status" value="1"/>
</dbReference>
<evidence type="ECO:0000256" key="12">
    <source>
        <dbReference type="ARBA" id="ARBA00061523"/>
    </source>
</evidence>
<evidence type="ECO:0000256" key="5">
    <source>
        <dbReference type="ARBA" id="ARBA00022516"/>
    </source>
</evidence>
<evidence type="ECO:0000256" key="3">
    <source>
        <dbReference type="ARBA" id="ARBA00008217"/>
    </source>
</evidence>
<organism evidence="15">
    <name type="scientific">Aceria tosichella</name>
    <name type="common">wheat curl mite</name>
    <dbReference type="NCBI Taxonomy" id="561515"/>
    <lineage>
        <taxon>Eukaryota</taxon>
        <taxon>Metazoa</taxon>
        <taxon>Ecdysozoa</taxon>
        <taxon>Arthropoda</taxon>
        <taxon>Chelicerata</taxon>
        <taxon>Arachnida</taxon>
        <taxon>Acari</taxon>
        <taxon>Acariformes</taxon>
        <taxon>Trombidiformes</taxon>
        <taxon>Prostigmata</taxon>
        <taxon>Eupodina</taxon>
        <taxon>Eriophyoidea</taxon>
        <taxon>Eriophyidae</taxon>
        <taxon>Eriophyinae</taxon>
        <taxon>Aceriini</taxon>
        <taxon>Aceria</taxon>
    </lineage>
</organism>
<dbReference type="InterPro" id="IPR052760">
    <property type="entry name" value="Mitochondrial_malonyltrans"/>
</dbReference>
<dbReference type="EMBL" id="GGYP01001999">
    <property type="protein sequence ID" value="MDE46770.1"/>
    <property type="molecule type" value="Transcribed_RNA"/>
</dbReference>
<evidence type="ECO:0000256" key="2">
    <source>
        <dbReference type="ARBA" id="ARBA00005194"/>
    </source>
</evidence>
<evidence type="ECO:0000256" key="9">
    <source>
        <dbReference type="ARBA" id="ARBA00023098"/>
    </source>
</evidence>
<evidence type="ECO:0000256" key="1">
    <source>
        <dbReference type="ARBA" id="ARBA00004173"/>
    </source>
</evidence>
<keyword evidence="7" id="KW-0276">Fatty acid metabolism</keyword>
<comment type="subcellular location">
    <subcellularLocation>
        <location evidence="1">Mitochondrion</location>
    </subcellularLocation>
</comment>
<keyword evidence="11" id="KW-0275">Fatty acid biosynthesis</keyword>
<evidence type="ECO:0000256" key="11">
    <source>
        <dbReference type="ARBA" id="ARBA00023160"/>
    </source>
</evidence>
<evidence type="ECO:0000256" key="6">
    <source>
        <dbReference type="ARBA" id="ARBA00022679"/>
    </source>
</evidence>
<dbReference type="SUPFAM" id="SSF55048">
    <property type="entry name" value="Probable ACP-binding domain of malonyl-CoA ACP transacylase"/>
    <property type="match status" value="1"/>
</dbReference>
<keyword evidence="9" id="KW-0443">Lipid metabolism</keyword>
<dbReference type="EC" id="2.3.1.39" evidence="4"/>
<evidence type="ECO:0000256" key="10">
    <source>
        <dbReference type="ARBA" id="ARBA00023128"/>
    </source>
</evidence>
<dbReference type="PANTHER" id="PTHR47170:SF2">
    <property type="entry name" value="MALONYL-COA:ACP TRANSACYLASE (MAT) DOMAIN-CONTAINING PROTEIN"/>
    <property type="match status" value="1"/>
</dbReference>
<dbReference type="SMART" id="SM00827">
    <property type="entry name" value="PKS_AT"/>
    <property type="match status" value="1"/>
</dbReference>
<dbReference type="PIRSF" id="PIRSF000446">
    <property type="entry name" value="Mct"/>
    <property type="match status" value="1"/>
</dbReference>
<dbReference type="SUPFAM" id="SSF52151">
    <property type="entry name" value="FabD/lysophospholipase-like"/>
    <property type="match status" value="1"/>
</dbReference>
<protein>
    <recommendedName>
        <fullName evidence="4">[acyl-carrier-protein] S-malonyltransferase</fullName>
        <ecNumber evidence="4">2.3.1.39</ecNumber>
    </recommendedName>
    <alternativeName>
        <fullName evidence="13">[Acyl-carrier-protein] malonyltransferase</fullName>
    </alternativeName>
</protein>
<dbReference type="InterPro" id="IPR014043">
    <property type="entry name" value="Acyl_transferase_dom"/>
</dbReference>
<dbReference type="InterPro" id="IPR001227">
    <property type="entry name" value="Ac_transferase_dom_sf"/>
</dbReference>
<keyword evidence="6" id="KW-0808">Transferase</keyword>
<dbReference type="AlphaFoldDB" id="A0A6G1SA20"/>